<dbReference type="GO" id="GO:0035438">
    <property type="term" value="F:cyclic-di-GMP binding"/>
    <property type="evidence" value="ECO:0007669"/>
    <property type="project" value="InterPro"/>
</dbReference>
<protein>
    <recommendedName>
        <fullName evidence="1">PilZ domain-containing protein</fullName>
    </recommendedName>
</protein>
<reference evidence="2" key="1">
    <citation type="submission" date="2019-03" db="EMBL/GenBank/DDBJ databases">
        <authorList>
            <person name="Hao L."/>
        </authorList>
    </citation>
    <scope>NUCLEOTIDE SEQUENCE</scope>
</reference>
<name>A0A485M050_9ZZZZ</name>
<sequence>MVGSMNKEEFQKVLKDFEFQIRKRLPAMINSYLANRGNREYETAFNHLIDTLQRTRKELLKHLSKVARQEEKLRYFNAVYNLDSQLRSMGNKETYQKHLRFRRRRLAAPVVYDIGGGPEQGDLLNIAEEGALLKTAEKISVDREIRITIDGKQARGKAMWSLADESGNVETGVRFLEVSEDFLKEIKEKLKE</sequence>
<proteinExistence type="predicted"/>
<dbReference type="AlphaFoldDB" id="A0A485M050"/>
<dbReference type="EMBL" id="CAADRM010000103">
    <property type="protein sequence ID" value="VFU15119.1"/>
    <property type="molecule type" value="Genomic_DNA"/>
</dbReference>
<evidence type="ECO:0000259" key="1">
    <source>
        <dbReference type="Pfam" id="PF07238"/>
    </source>
</evidence>
<dbReference type="Pfam" id="PF07238">
    <property type="entry name" value="PilZ"/>
    <property type="match status" value="1"/>
</dbReference>
<feature type="domain" description="PilZ" evidence="1">
    <location>
        <begin position="100"/>
        <end position="188"/>
    </location>
</feature>
<organism evidence="2">
    <name type="scientific">anaerobic digester metagenome</name>
    <dbReference type="NCBI Taxonomy" id="1263854"/>
    <lineage>
        <taxon>unclassified sequences</taxon>
        <taxon>metagenomes</taxon>
        <taxon>ecological metagenomes</taxon>
    </lineage>
</organism>
<evidence type="ECO:0000313" key="2">
    <source>
        <dbReference type="EMBL" id="VFU15119.1"/>
    </source>
</evidence>
<accession>A0A485M050</accession>
<gene>
    <name evidence="2" type="ORF">SCFA_40010</name>
</gene>
<dbReference type="InterPro" id="IPR009875">
    <property type="entry name" value="PilZ_domain"/>
</dbReference>